<proteinExistence type="predicted"/>
<gene>
    <name evidence="1" type="ORF">MYF79_23670</name>
</gene>
<dbReference type="EMBL" id="CP095855">
    <property type="protein sequence ID" value="UPK67955.1"/>
    <property type="molecule type" value="Genomic_DNA"/>
</dbReference>
<sequence length="251" mass="28332">MKIFVSNDIVWINYGERSRLKFLPQLTTHLYATFGAVETSNVQEVKTILTEAFDWRAATFENLVKSTTDPLLFYCLFKYHECSILLWQRTLTGEDIAETLGINEDALSMNRRVLKLALEQCCDVDYTGQLNVSQERLTHFDTIIEDLLFVGDELVGFGQYLAEIRMLPGTFTCKLSESQFDVTRPADVEGVVGCLKAQAQIDYTRGIMDDNATGDLKAALQRCMGINYDATCAMIVYKKNIIIKPAGSFKV</sequence>
<organism evidence="1 2">
    <name type="scientific">Chitinophaga filiformis</name>
    <name type="common">Myxococcus filiformis</name>
    <name type="synonym">Flexibacter filiformis</name>
    <dbReference type="NCBI Taxonomy" id="104663"/>
    <lineage>
        <taxon>Bacteria</taxon>
        <taxon>Pseudomonadati</taxon>
        <taxon>Bacteroidota</taxon>
        <taxon>Chitinophagia</taxon>
        <taxon>Chitinophagales</taxon>
        <taxon>Chitinophagaceae</taxon>
        <taxon>Chitinophaga</taxon>
    </lineage>
</organism>
<protein>
    <submittedName>
        <fullName evidence="1">Uncharacterized protein</fullName>
    </submittedName>
</protein>
<keyword evidence="2" id="KW-1185">Reference proteome</keyword>
<reference evidence="1 2" key="1">
    <citation type="submission" date="2022-04" db="EMBL/GenBank/DDBJ databases">
        <title>The arsenic-methylating capacity of Chitinophaga filiformis YT5 during chitin decomposition.</title>
        <authorList>
            <person name="Chen G."/>
            <person name="Liang Y."/>
        </authorList>
    </citation>
    <scope>NUCLEOTIDE SEQUENCE [LARGE SCALE GENOMIC DNA]</scope>
    <source>
        <strain evidence="1 2">YT5</strain>
    </source>
</reference>
<evidence type="ECO:0000313" key="1">
    <source>
        <dbReference type="EMBL" id="UPK67955.1"/>
    </source>
</evidence>
<dbReference type="RefSeq" id="WP_247810297.1">
    <property type="nucleotide sequence ID" value="NZ_CP095855.1"/>
</dbReference>
<dbReference type="Proteomes" id="UP000830198">
    <property type="component" value="Chromosome"/>
</dbReference>
<accession>A0ABY4HVZ5</accession>
<name>A0ABY4HVZ5_CHIFI</name>
<evidence type="ECO:0000313" key="2">
    <source>
        <dbReference type="Proteomes" id="UP000830198"/>
    </source>
</evidence>